<protein>
    <submittedName>
        <fullName evidence="1">GroES-like protein</fullName>
    </submittedName>
</protein>
<keyword evidence="2" id="KW-1185">Reference proteome</keyword>
<dbReference type="AlphaFoldDB" id="A0A4S8KNK6"/>
<dbReference type="PANTHER" id="PTHR45348:SF2">
    <property type="entry name" value="ZINC-TYPE ALCOHOL DEHYDROGENASE-LIKE PROTEIN C2E1P3.01"/>
    <property type="match status" value="1"/>
</dbReference>
<dbReference type="InterPro" id="IPR011032">
    <property type="entry name" value="GroES-like_sf"/>
</dbReference>
<dbReference type="Gene3D" id="3.90.180.10">
    <property type="entry name" value="Medium-chain alcohol dehydrogenases, catalytic domain"/>
    <property type="match status" value="2"/>
</dbReference>
<sequence>MSQKALLMHSKHSPFELTTIPKPISAPRGELVVKIQASALNPADWKYQEYGWLDKYPGTVGFDIAGYQQYTLVPADIVGKIPAKLSYSQASTIAVGFNTAAVGLYAKAPIGLGLNPDLEPGIER</sequence>
<gene>
    <name evidence="1" type="ORF">K435DRAFT_703028</name>
</gene>
<organism evidence="1 2">
    <name type="scientific">Dendrothele bispora (strain CBS 962.96)</name>
    <dbReference type="NCBI Taxonomy" id="1314807"/>
    <lineage>
        <taxon>Eukaryota</taxon>
        <taxon>Fungi</taxon>
        <taxon>Dikarya</taxon>
        <taxon>Basidiomycota</taxon>
        <taxon>Agaricomycotina</taxon>
        <taxon>Agaricomycetes</taxon>
        <taxon>Agaricomycetidae</taxon>
        <taxon>Agaricales</taxon>
        <taxon>Agaricales incertae sedis</taxon>
        <taxon>Dendrothele</taxon>
    </lineage>
</organism>
<name>A0A4S8KNK6_DENBC</name>
<dbReference type="GO" id="GO:0016651">
    <property type="term" value="F:oxidoreductase activity, acting on NAD(P)H"/>
    <property type="evidence" value="ECO:0007669"/>
    <property type="project" value="InterPro"/>
</dbReference>
<accession>A0A4S8KNK6</accession>
<dbReference type="PANTHER" id="PTHR45348">
    <property type="entry name" value="HYPOTHETICAL OXIDOREDUCTASE (EUROFUNG)"/>
    <property type="match status" value="1"/>
</dbReference>
<dbReference type="Proteomes" id="UP000297245">
    <property type="component" value="Unassembled WGS sequence"/>
</dbReference>
<evidence type="ECO:0000313" key="1">
    <source>
        <dbReference type="EMBL" id="THU77150.1"/>
    </source>
</evidence>
<dbReference type="OrthoDB" id="3233595at2759"/>
<dbReference type="InterPro" id="IPR047122">
    <property type="entry name" value="Trans-enoyl_RdTase-like"/>
</dbReference>
<reference evidence="1 2" key="1">
    <citation type="journal article" date="2019" name="Nat. Ecol. Evol.">
        <title>Megaphylogeny resolves global patterns of mushroom evolution.</title>
        <authorList>
            <person name="Varga T."/>
            <person name="Krizsan K."/>
            <person name="Foldi C."/>
            <person name="Dima B."/>
            <person name="Sanchez-Garcia M."/>
            <person name="Sanchez-Ramirez S."/>
            <person name="Szollosi G.J."/>
            <person name="Szarkandi J.G."/>
            <person name="Papp V."/>
            <person name="Albert L."/>
            <person name="Andreopoulos W."/>
            <person name="Angelini C."/>
            <person name="Antonin V."/>
            <person name="Barry K.W."/>
            <person name="Bougher N.L."/>
            <person name="Buchanan P."/>
            <person name="Buyck B."/>
            <person name="Bense V."/>
            <person name="Catcheside P."/>
            <person name="Chovatia M."/>
            <person name="Cooper J."/>
            <person name="Damon W."/>
            <person name="Desjardin D."/>
            <person name="Finy P."/>
            <person name="Geml J."/>
            <person name="Haridas S."/>
            <person name="Hughes K."/>
            <person name="Justo A."/>
            <person name="Karasinski D."/>
            <person name="Kautmanova I."/>
            <person name="Kiss B."/>
            <person name="Kocsube S."/>
            <person name="Kotiranta H."/>
            <person name="LaButti K.M."/>
            <person name="Lechner B.E."/>
            <person name="Liimatainen K."/>
            <person name="Lipzen A."/>
            <person name="Lukacs Z."/>
            <person name="Mihaltcheva S."/>
            <person name="Morgado L.N."/>
            <person name="Niskanen T."/>
            <person name="Noordeloos M.E."/>
            <person name="Ohm R.A."/>
            <person name="Ortiz-Santana B."/>
            <person name="Ovrebo C."/>
            <person name="Racz N."/>
            <person name="Riley R."/>
            <person name="Savchenko A."/>
            <person name="Shiryaev A."/>
            <person name="Soop K."/>
            <person name="Spirin V."/>
            <person name="Szebenyi C."/>
            <person name="Tomsovsky M."/>
            <person name="Tulloss R.E."/>
            <person name="Uehling J."/>
            <person name="Grigoriev I.V."/>
            <person name="Vagvolgyi C."/>
            <person name="Papp T."/>
            <person name="Martin F.M."/>
            <person name="Miettinen O."/>
            <person name="Hibbett D.S."/>
            <person name="Nagy L.G."/>
        </authorList>
    </citation>
    <scope>NUCLEOTIDE SEQUENCE [LARGE SCALE GENOMIC DNA]</scope>
    <source>
        <strain evidence="1 2">CBS 962.96</strain>
    </source>
</reference>
<evidence type="ECO:0000313" key="2">
    <source>
        <dbReference type="Proteomes" id="UP000297245"/>
    </source>
</evidence>
<dbReference type="Gene3D" id="3.40.50.720">
    <property type="entry name" value="NAD(P)-binding Rossmann-like Domain"/>
    <property type="match status" value="1"/>
</dbReference>
<dbReference type="EMBL" id="ML180535">
    <property type="protein sequence ID" value="THU77150.1"/>
    <property type="molecule type" value="Genomic_DNA"/>
</dbReference>
<dbReference type="SUPFAM" id="SSF50129">
    <property type="entry name" value="GroES-like"/>
    <property type="match status" value="1"/>
</dbReference>
<proteinExistence type="predicted"/>